<gene>
    <name evidence="2" type="ORF">PLEPLA_LOCUS11332</name>
</gene>
<dbReference type="EMBL" id="CADEAL010000655">
    <property type="protein sequence ID" value="CAB1423412.1"/>
    <property type="molecule type" value="Genomic_DNA"/>
</dbReference>
<feature type="compositionally biased region" description="Low complexity" evidence="1">
    <location>
        <begin position="105"/>
        <end position="116"/>
    </location>
</feature>
<proteinExistence type="predicted"/>
<evidence type="ECO:0000256" key="1">
    <source>
        <dbReference type="SAM" id="MobiDB-lite"/>
    </source>
</evidence>
<evidence type="ECO:0000313" key="2">
    <source>
        <dbReference type="EMBL" id="CAB1423412.1"/>
    </source>
</evidence>
<comment type="caution">
    <text evidence="2">The sequence shown here is derived from an EMBL/GenBank/DDBJ whole genome shotgun (WGS) entry which is preliminary data.</text>
</comment>
<dbReference type="AlphaFoldDB" id="A0A9N7U325"/>
<accession>A0A9N7U325</accession>
<feature type="region of interest" description="Disordered" evidence="1">
    <location>
        <begin position="83"/>
        <end position="124"/>
    </location>
</feature>
<reference evidence="2" key="1">
    <citation type="submission" date="2020-03" db="EMBL/GenBank/DDBJ databases">
        <authorList>
            <person name="Weist P."/>
        </authorList>
    </citation>
    <scope>NUCLEOTIDE SEQUENCE</scope>
</reference>
<sequence length="124" mass="13112">MFPHAQPAEVVTDVARVTACPVRVHGNWTKPGIDPPFLYVHLTATNKMKCRCPALSACLMRVDAAASSAWGHRCAEGPSCVCDPSPRPDEGRAGSAYRHVPREGSAPPLTPTSLPLAAPPPPPL</sequence>
<name>A0A9N7U325_PLEPL</name>
<organism evidence="2 3">
    <name type="scientific">Pleuronectes platessa</name>
    <name type="common">European plaice</name>
    <dbReference type="NCBI Taxonomy" id="8262"/>
    <lineage>
        <taxon>Eukaryota</taxon>
        <taxon>Metazoa</taxon>
        <taxon>Chordata</taxon>
        <taxon>Craniata</taxon>
        <taxon>Vertebrata</taxon>
        <taxon>Euteleostomi</taxon>
        <taxon>Actinopterygii</taxon>
        <taxon>Neopterygii</taxon>
        <taxon>Teleostei</taxon>
        <taxon>Neoteleostei</taxon>
        <taxon>Acanthomorphata</taxon>
        <taxon>Carangaria</taxon>
        <taxon>Pleuronectiformes</taxon>
        <taxon>Pleuronectoidei</taxon>
        <taxon>Pleuronectidae</taxon>
        <taxon>Pleuronectes</taxon>
    </lineage>
</organism>
<keyword evidence="3" id="KW-1185">Reference proteome</keyword>
<dbReference type="Proteomes" id="UP001153269">
    <property type="component" value="Unassembled WGS sequence"/>
</dbReference>
<protein>
    <submittedName>
        <fullName evidence="2">Uncharacterized protein</fullName>
    </submittedName>
</protein>
<evidence type="ECO:0000313" key="3">
    <source>
        <dbReference type="Proteomes" id="UP001153269"/>
    </source>
</evidence>